<dbReference type="PRINTS" id="PR00081">
    <property type="entry name" value="GDHRDH"/>
</dbReference>
<dbReference type="PRINTS" id="PR00080">
    <property type="entry name" value="SDRFAMILY"/>
</dbReference>
<evidence type="ECO:0000256" key="2">
    <source>
        <dbReference type="ARBA" id="ARBA00023002"/>
    </source>
</evidence>
<dbReference type="CDD" id="cd05233">
    <property type="entry name" value="SDR_c"/>
    <property type="match status" value="1"/>
</dbReference>
<dbReference type="EMBL" id="UINC01000440">
    <property type="protein sequence ID" value="SUZ55319.1"/>
    <property type="molecule type" value="Genomic_DNA"/>
</dbReference>
<dbReference type="PANTHER" id="PTHR24321">
    <property type="entry name" value="DEHYDROGENASES, SHORT CHAIN"/>
    <property type="match status" value="1"/>
</dbReference>
<reference evidence="3" key="1">
    <citation type="submission" date="2018-05" db="EMBL/GenBank/DDBJ databases">
        <authorList>
            <person name="Lanie J.A."/>
            <person name="Ng W.-L."/>
            <person name="Kazmierczak K.M."/>
            <person name="Andrzejewski T.M."/>
            <person name="Davidsen T.M."/>
            <person name="Wayne K.J."/>
            <person name="Tettelin H."/>
            <person name="Glass J.I."/>
            <person name="Rusch D."/>
            <person name="Podicherti R."/>
            <person name="Tsui H.-C.T."/>
            <person name="Winkler M.E."/>
        </authorList>
    </citation>
    <scope>NUCLEOTIDE SEQUENCE</scope>
</reference>
<gene>
    <name evidence="3" type="ORF">METZ01_LOCUS8173</name>
</gene>
<dbReference type="NCBIfam" id="NF005559">
    <property type="entry name" value="PRK07231.1"/>
    <property type="match status" value="1"/>
</dbReference>
<dbReference type="InterPro" id="IPR020904">
    <property type="entry name" value="Sc_DH/Rdtase_CS"/>
</dbReference>
<sequence>MRLANKIALVTAAASGMGRAGVIRFASEGAKVVAVDINKQGLDSVVKEITDAGHEAIGICADLSDDEECASIVGETVGHFGGIDLLWNHVGHPGFSRVEDIPLEDYAITMDLNIRSVFVTTGAVIPEMKARGGGSILFTSSIAGLIGSPFSPLYSAAKWGVNGFMASLAGRLASDNIRVNSVCPGVIDTPMAKVFMARPDQETDGDANLAMMKSLIPLKRIGQPNEVVNTALFLLSDEASYITGVALPVDGGFVSK</sequence>
<dbReference type="GO" id="GO:0016491">
    <property type="term" value="F:oxidoreductase activity"/>
    <property type="evidence" value="ECO:0007669"/>
    <property type="project" value="UniProtKB-KW"/>
</dbReference>
<keyword evidence="2" id="KW-0560">Oxidoreductase</keyword>
<name>A0A381NLW3_9ZZZZ</name>
<dbReference type="InterPro" id="IPR002347">
    <property type="entry name" value="SDR_fam"/>
</dbReference>
<protein>
    <recommendedName>
        <fullName evidence="4">2,5-dichloro-2,5-cyclohexadiene-1,4-diol dehydrogenase</fullName>
    </recommendedName>
</protein>
<accession>A0A381NLW3</accession>
<evidence type="ECO:0008006" key="4">
    <source>
        <dbReference type="Google" id="ProtNLM"/>
    </source>
</evidence>
<dbReference type="Pfam" id="PF13561">
    <property type="entry name" value="adh_short_C2"/>
    <property type="match status" value="1"/>
</dbReference>
<organism evidence="3">
    <name type="scientific">marine metagenome</name>
    <dbReference type="NCBI Taxonomy" id="408172"/>
    <lineage>
        <taxon>unclassified sequences</taxon>
        <taxon>metagenomes</taxon>
        <taxon>ecological metagenomes</taxon>
    </lineage>
</organism>
<dbReference type="Gene3D" id="3.40.50.720">
    <property type="entry name" value="NAD(P)-binding Rossmann-like Domain"/>
    <property type="match status" value="1"/>
</dbReference>
<dbReference type="SUPFAM" id="SSF51735">
    <property type="entry name" value="NAD(P)-binding Rossmann-fold domains"/>
    <property type="match status" value="1"/>
</dbReference>
<evidence type="ECO:0000313" key="3">
    <source>
        <dbReference type="EMBL" id="SUZ55319.1"/>
    </source>
</evidence>
<dbReference type="InterPro" id="IPR036291">
    <property type="entry name" value="NAD(P)-bd_dom_sf"/>
</dbReference>
<comment type="similarity">
    <text evidence="1">Belongs to the short-chain dehydrogenases/reductases (SDR) family.</text>
</comment>
<evidence type="ECO:0000256" key="1">
    <source>
        <dbReference type="ARBA" id="ARBA00006484"/>
    </source>
</evidence>
<dbReference type="FunFam" id="3.40.50.720:FF:000084">
    <property type="entry name" value="Short-chain dehydrogenase reductase"/>
    <property type="match status" value="1"/>
</dbReference>
<dbReference type="PROSITE" id="PS00061">
    <property type="entry name" value="ADH_SHORT"/>
    <property type="match status" value="1"/>
</dbReference>
<proteinExistence type="inferred from homology"/>
<dbReference type="AlphaFoldDB" id="A0A381NLW3"/>
<dbReference type="PANTHER" id="PTHR24321:SF8">
    <property type="entry name" value="ESTRADIOL 17-BETA-DEHYDROGENASE 8-RELATED"/>
    <property type="match status" value="1"/>
</dbReference>